<dbReference type="SUPFAM" id="SSF48264">
    <property type="entry name" value="Cytochrome P450"/>
    <property type="match status" value="1"/>
</dbReference>
<evidence type="ECO:0000256" key="5">
    <source>
        <dbReference type="ARBA" id="ARBA00023004"/>
    </source>
</evidence>
<keyword evidence="5 7" id="KW-0408">Iron</keyword>
<comment type="caution">
    <text evidence="8">The sequence shown here is derived from an EMBL/GenBank/DDBJ whole genome shotgun (WGS) entry which is preliminary data.</text>
</comment>
<keyword evidence="3 7" id="KW-0479">Metal-binding</keyword>
<proteinExistence type="inferred from homology"/>
<accession>A0ABQ4PXI6</accession>
<keyword evidence="2 7" id="KW-0349">Heme</keyword>
<protein>
    <submittedName>
        <fullName evidence="8">Cytochrome P450</fullName>
    </submittedName>
</protein>
<dbReference type="PANTHER" id="PTHR24291">
    <property type="entry name" value="CYTOCHROME P450 FAMILY 4"/>
    <property type="match status" value="1"/>
</dbReference>
<dbReference type="PROSITE" id="PS00086">
    <property type="entry name" value="CYTOCHROME_P450"/>
    <property type="match status" value="1"/>
</dbReference>
<reference evidence="8" key="2">
    <citation type="journal article" date="2023" name="ISME Commun">
        <title>Characterization of a bloom-associated alphaproteobacterial lineage, 'Candidatus Phycosocius': insights into freshwater algal-bacterial interactions.</title>
        <authorList>
            <person name="Tanabe Y."/>
            <person name="Yamaguchi H."/>
            <person name="Yoshida M."/>
            <person name="Kai A."/>
            <person name="Okazaki Y."/>
        </authorList>
    </citation>
    <scope>NUCLEOTIDE SEQUENCE</scope>
    <source>
        <strain evidence="8">BOTRYCO-1</strain>
    </source>
</reference>
<dbReference type="EMBL" id="BPFZ01000014">
    <property type="protein sequence ID" value="GIU67800.1"/>
    <property type="molecule type" value="Genomic_DNA"/>
</dbReference>
<keyword evidence="4 7" id="KW-0560">Oxidoreductase</keyword>
<sequence>MHPKDAMFKPPAIQPPEKTLPLFKRLFTLADNPIEAWPRAVYEEDFYWAPSPYGPKLLFVTKPEAIREILLDRGEDFSKGSIFLRFLKPALGEAMLTAEGAHWRWQRQAAAPAFRPDTMAKLTPIMSAAAEKMLARWRAAGVGAQVDVAQDMVRITFDIILDTMLSGGEGIDIEETSREISIYLETLGRPSIGDILGLPPSLKKLMSPRGVRAANYLRSVVQQMVARRRSGPSGRGDLVDLLMQAKDPETGRAMSDMELRDNLITFIGAGHETTALALTWSLYLLSQDSVTAQRVRAEVQSVTGDASITQAHVETLSFTRQVVLEAMRLFPPVAALPRQASRDTTILGMPVPKNTIILMPIYAMHRHSKQWDRPDVFDPDRFAPDLGLERQRYHYMPFGAGHRICIGLGFALNEAVAVLATLMREVQLDHNPAHKIRPLVRITMRPEGGMPMRIAALMSRSVD</sequence>
<dbReference type="InterPro" id="IPR036396">
    <property type="entry name" value="Cyt_P450_sf"/>
</dbReference>
<dbReference type="PANTHER" id="PTHR24291:SF50">
    <property type="entry name" value="BIFUNCTIONAL ALBAFLAVENONE MONOOXYGENASE_TERPENE SYNTHASE"/>
    <property type="match status" value="1"/>
</dbReference>
<organism evidence="8 9">
    <name type="scientific">Candidatus Phycosocius spiralis</name>
    <dbReference type="NCBI Taxonomy" id="2815099"/>
    <lineage>
        <taxon>Bacteria</taxon>
        <taxon>Pseudomonadati</taxon>
        <taxon>Pseudomonadota</taxon>
        <taxon>Alphaproteobacteria</taxon>
        <taxon>Caulobacterales</taxon>
        <taxon>Caulobacterales incertae sedis</taxon>
        <taxon>Candidatus Phycosocius</taxon>
    </lineage>
</organism>
<dbReference type="InterPro" id="IPR002401">
    <property type="entry name" value="Cyt_P450_E_grp-I"/>
</dbReference>
<name>A0ABQ4PXI6_9PROT</name>
<evidence type="ECO:0000256" key="6">
    <source>
        <dbReference type="ARBA" id="ARBA00023033"/>
    </source>
</evidence>
<comment type="similarity">
    <text evidence="1 7">Belongs to the cytochrome P450 family.</text>
</comment>
<evidence type="ECO:0000313" key="8">
    <source>
        <dbReference type="EMBL" id="GIU67800.1"/>
    </source>
</evidence>
<dbReference type="Gene3D" id="1.10.630.10">
    <property type="entry name" value="Cytochrome P450"/>
    <property type="match status" value="1"/>
</dbReference>
<dbReference type="Pfam" id="PF00067">
    <property type="entry name" value="p450"/>
    <property type="match status" value="1"/>
</dbReference>
<evidence type="ECO:0000256" key="7">
    <source>
        <dbReference type="RuleBase" id="RU000461"/>
    </source>
</evidence>
<evidence type="ECO:0000256" key="1">
    <source>
        <dbReference type="ARBA" id="ARBA00010617"/>
    </source>
</evidence>
<evidence type="ECO:0000256" key="4">
    <source>
        <dbReference type="ARBA" id="ARBA00023002"/>
    </source>
</evidence>
<keyword evidence="6 7" id="KW-0503">Monooxygenase</keyword>
<gene>
    <name evidence="8" type="primary">cyc</name>
    <name evidence="8" type="ORF">PsB1_1954</name>
</gene>
<dbReference type="InterPro" id="IPR017972">
    <property type="entry name" value="Cyt_P450_CS"/>
</dbReference>
<evidence type="ECO:0000256" key="2">
    <source>
        <dbReference type="ARBA" id="ARBA00022617"/>
    </source>
</evidence>
<dbReference type="InterPro" id="IPR050196">
    <property type="entry name" value="Cytochrome_P450_Monoox"/>
</dbReference>
<dbReference type="PRINTS" id="PR00463">
    <property type="entry name" value="EP450I"/>
</dbReference>
<evidence type="ECO:0000313" key="9">
    <source>
        <dbReference type="Proteomes" id="UP001161064"/>
    </source>
</evidence>
<dbReference type="InterPro" id="IPR001128">
    <property type="entry name" value="Cyt_P450"/>
</dbReference>
<keyword evidence="9" id="KW-1185">Reference proteome</keyword>
<dbReference type="Proteomes" id="UP001161064">
    <property type="component" value="Unassembled WGS sequence"/>
</dbReference>
<evidence type="ECO:0000256" key="3">
    <source>
        <dbReference type="ARBA" id="ARBA00022723"/>
    </source>
</evidence>
<dbReference type="PRINTS" id="PR00385">
    <property type="entry name" value="P450"/>
</dbReference>
<reference evidence="8" key="1">
    <citation type="submission" date="2021-05" db="EMBL/GenBank/DDBJ databases">
        <authorList>
            <person name="Tanabe Y."/>
        </authorList>
    </citation>
    <scope>NUCLEOTIDE SEQUENCE</scope>
    <source>
        <strain evidence="8">BOTRYCO-1</strain>
    </source>
</reference>